<evidence type="ECO:0000313" key="3">
    <source>
        <dbReference type="EMBL" id="REG10705.1"/>
    </source>
</evidence>
<dbReference type="OrthoDB" id="1778624at2"/>
<dbReference type="AlphaFoldDB" id="A0A347ZTT3"/>
<dbReference type="NCBIfam" id="NF004051">
    <property type="entry name" value="PRK05571.1"/>
    <property type="match status" value="1"/>
</dbReference>
<dbReference type="Proteomes" id="UP000256388">
    <property type="component" value="Unassembled WGS sequence"/>
</dbReference>
<name>A0A347ZTT3_9CHLR</name>
<reference evidence="3 4" key="1">
    <citation type="submission" date="2018-08" db="EMBL/GenBank/DDBJ databases">
        <title>Genomic Encyclopedia of Type Strains, Phase IV (KMG-IV): sequencing the most valuable type-strain genomes for metagenomic binning, comparative biology and taxonomic classification.</title>
        <authorList>
            <person name="Goeker M."/>
        </authorList>
    </citation>
    <scope>NUCLEOTIDE SEQUENCE [LARGE SCALE GENOMIC DNA]</scope>
    <source>
        <strain evidence="3 4">DSM 23923</strain>
    </source>
</reference>
<dbReference type="InterPro" id="IPR036569">
    <property type="entry name" value="RpiB_LacA_LacB_sf"/>
</dbReference>
<evidence type="ECO:0000313" key="4">
    <source>
        <dbReference type="Proteomes" id="UP000256388"/>
    </source>
</evidence>
<dbReference type="GO" id="GO:0004751">
    <property type="term" value="F:ribose-5-phosphate isomerase activity"/>
    <property type="evidence" value="ECO:0007669"/>
    <property type="project" value="TreeGrafter"/>
</dbReference>
<dbReference type="PANTHER" id="PTHR30345:SF0">
    <property type="entry name" value="DNA DAMAGE-REPAIR_TOLERATION PROTEIN DRT102"/>
    <property type="match status" value="1"/>
</dbReference>
<dbReference type="GO" id="GO:0009052">
    <property type="term" value="P:pentose-phosphate shunt, non-oxidative branch"/>
    <property type="evidence" value="ECO:0007669"/>
    <property type="project" value="TreeGrafter"/>
</dbReference>
<evidence type="ECO:0000256" key="1">
    <source>
        <dbReference type="ARBA" id="ARBA00008754"/>
    </source>
</evidence>
<accession>A0A347ZTT3</accession>
<protein>
    <submittedName>
        <fullName evidence="3">Ribose 5-phosphate isomerase B</fullName>
    </submittedName>
</protein>
<keyword evidence="3" id="KW-0413">Isomerase</keyword>
<dbReference type="PANTHER" id="PTHR30345">
    <property type="entry name" value="RIBOSE-5-PHOSPHATE ISOMERASE B"/>
    <property type="match status" value="1"/>
</dbReference>
<comment type="similarity">
    <text evidence="1">Belongs to the LacAB/RpiB family.</text>
</comment>
<dbReference type="EMBL" id="QUMS01000001">
    <property type="protein sequence ID" value="REG10705.1"/>
    <property type="molecule type" value="Genomic_DNA"/>
</dbReference>
<dbReference type="Pfam" id="PF02502">
    <property type="entry name" value="LacAB_rpiB"/>
    <property type="match status" value="1"/>
</dbReference>
<gene>
    <name evidence="3" type="ORF">DFR64_0565</name>
</gene>
<feature type="active site" description="Proton acceptor" evidence="2">
    <location>
        <position position="65"/>
    </location>
</feature>
<proteinExistence type="inferred from homology"/>
<sequence>MKIAVANDHAGFPIKEAVLEAIKEAGHEVIDLGTNTPDRVDYPDFAEKAGRALIAGEADRAVVICGSGIGVNITANKMKGVYAGLVSDIYSAHQGVEHDNMNMLCMGGQIVGPTLAKEIVKAFLGASMMDVDRYKNRINKFKAIETEFFK</sequence>
<dbReference type="RefSeq" id="WP_116223869.1">
    <property type="nucleotide sequence ID" value="NZ_AP018437.1"/>
</dbReference>
<dbReference type="Gene3D" id="3.40.1400.10">
    <property type="entry name" value="Sugar-phosphate isomerase, RpiB/LacA/LacB"/>
    <property type="match status" value="1"/>
</dbReference>
<comment type="caution">
    <text evidence="3">The sequence shown here is derived from an EMBL/GenBank/DDBJ whole genome shotgun (WGS) entry which is preliminary data.</text>
</comment>
<feature type="active site" description="Proton donor" evidence="2">
    <location>
        <position position="98"/>
    </location>
</feature>
<dbReference type="NCBIfam" id="TIGR00689">
    <property type="entry name" value="rpiB_lacA_lacB"/>
    <property type="match status" value="1"/>
</dbReference>
<dbReference type="PIRSF" id="PIRSF005384">
    <property type="entry name" value="RpiB_LacA_B"/>
    <property type="match status" value="1"/>
</dbReference>
<organism evidence="3 4">
    <name type="scientific">Pelolinea submarina</name>
    <dbReference type="NCBI Taxonomy" id="913107"/>
    <lineage>
        <taxon>Bacteria</taxon>
        <taxon>Bacillati</taxon>
        <taxon>Chloroflexota</taxon>
        <taxon>Anaerolineae</taxon>
        <taxon>Anaerolineales</taxon>
        <taxon>Anaerolineaceae</taxon>
        <taxon>Pelolinea</taxon>
    </lineage>
</organism>
<dbReference type="InterPro" id="IPR003500">
    <property type="entry name" value="RpiB_LacA_LacB"/>
</dbReference>
<dbReference type="SUPFAM" id="SSF89623">
    <property type="entry name" value="Ribose/Galactose isomerase RpiB/AlsB"/>
    <property type="match status" value="1"/>
</dbReference>
<evidence type="ECO:0000256" key="2">
    <source>
        <dbReference type="PIRSR" id="PIRSR005384-1"/>
    </source>
</evidence>
<keyword evidence="4" id="KW-1185">Reference proteome</keyword>
<dbReference type="GO" id="GO:0019316">
    <property type="term" value="P:D-allose catabolic process"/>
    <property type="evidence" value="ECO:0007669"/>
    <property type="project" value="TreeGrafter"/>
</dbReference>